<dbReference type="GO" id="GO:0003964">
    <property type="term" value="F:RNA-directed DNA polymerase activity"/>
    <property type="evidence" value="ECO:0007669"/>
    <property type="project" value="UniProtKB-KW"/>
</dbReference>
<dbReference type="EMBL" id="BKCJ010202649">
    <property type="protein sequence ID" value="GEY71327.1"/>
    <property type="molecule type" value="Genomic_DNA"/>
</dbReference>
<feature type="region of interest" description="Disordered" evidence="1">
    <location>
        <begin position="194"/>
        <end position="273"/>
    </location>
</feature>
<comment type="caution">
    <text evidence="2">The sequence shown here is derived from an EMBL/GenBank/DDBJ whole genome shotgun (WGS) entry which is preliminary data.</text>
</comment>
<sequence>MRTRSSSNLIVEYFMIPKRRNRRRSKQIVKPELRTIVETPVATMADTRTMSEILQAPTEGYRDAIVLPPILAEYFELKVGLHTLVTSSQFRGFERDDSHSHIRGLTRSLLRLTLVKAIEEIYVTCGGPHPYYECPATDNNTFNASAATWTYNQGSPVSVVKSSIKNDKPQGRRRPTEETLYLLDAVLVSKVKENQEKDKIRSKPDKNGKRGEAGKSQKQLQSIKQEKLKKMQVEGPKVQSLTKFYSRKKKRRTRFASTLKFQQQGPDLPMFQS</sequence>
<feature type="compositionally biased region" description="Basic residues" evidence="1">
    <location>
        <begin position="245"/>
        <end position="254"/>
    </location>
</feature>
<reference evidence="2" key="1">
    <citation type="journal article" date="2019" name="Sci. Rep.">
        <title>Draft genome of Tanacetum cinerariifolium, the natural source of mosquito coil.</title>
        <authorList>
            <person name="Yamashiro T."/>
            <person name="Shiraishi A."/>
            <person name="Satake H."/>
            <person name="Nakayama K."/>
        </authorList>
    </citation>
    <scope>NUCLEOTIDE SEQUENCE</scope>
</reference>
<feature type="non-terminal residue" evidence="2">
    <location>
        <position position="273"/>
    </location>
</feature>
<accession>A0A699HST9</accession>
<evidence type="ECO:0000256" key="1">
    <source>
        <dbReference type="SAM" id="MobiDB-lite"/>
    </source>
</evidence>
<evidence type="ECO:0000313" key="2">
    <source>
        <dbReference type="EMBL" id="GEY71327.1"/>
    </source>
</evidence>
<organism evidence="2">
    <name type="scientific">Tanacetum cinerariifolium</name>
    <name type="common">Dalmatian daisy</name>
    <name type="synonym">Chrysanthemum cinerariifolium</name>
    <dbReference type="NCBI Taxonomy" id="118510"/>
    <lineage>
        <taxon>Eukaryota</taxon>
        <taxon>Viridiplantae</taxon>
        <taxon>Streptophyta</taxon>
        <taxon>Embryophyta</taxon>
        <taxon>Tracheophyta</taxon>
        <taxon>Spermatophyta</taxon>
        <taxon>Magnoliopsida</taxon>
        <taxon>eudicotyledons</taxon>
        <taxon>Gunneridae</taxon>
        <taxon>Pentapetalae</taxon>
        <taxon>asterids</taxon>
        <taxon>campanulids</taxon>
        <taxon>Asterales</taxon>
        <taxon>Asteraceae</taxon>
        <taxon>Asteroideae</taxon>
        <taxon>Anthemideae</taxon>
        <taxon>Anthemidinae</taxon>
        <taxon>Tanacetum</taxon>
    </lineage>
</organism>
<feature type="compositionally biased region" description="Basic and acidic residues" evidence="1">
    <location>
        <begin position="194"/>
        <end position="215"/>
    </location>
</feature>
<protein>
    <submittedName>
        <fullName evidence="2">Reverse transcriptase domain-containing protein</fullName>
    </submittedName>
</protein>
<keyword evidence="2" id="KW-0695">RNA-directed DNA polymerase</keyword>
<feature type="compositionally biased region" description="Polar residues" evidence="1">
    <location>
        <begin position="255"/>
        <end position="273"/>
    </location>
</feature>
<keyword evidence="2" id="KW-0548">Nucleotidyltransferase</keyword>
<gene>
    <name evidence="2" type="ORF">Tci_443301</name>
</gene>
<keyword evidence="2" id="KW-0808">Transferase</keyword>
<name>A0A699HST9_TANCI</name>
<dbReference type="AlphaFoldDB" id="A0A699HST9"/>
<proteinExistence type="predicted"/>